<evidence type="ECO:0000256" key="2">
    <source>
        <dbReference type="ARBA" id="ARBA00022692"/>
    </source>
</evidence>
<dbReference type="GO" id="GO:0006820">
    <property type="term" value="P:monoatomic anion transport"/>
    <property type="evidence" value="ECO:0007669"/>
    <property type="project" value="TreeGrafter"/>
</dbReference>
<evidence type="ECO:0000259" key="6">
    <source>
        <dbReference type="PROSITE" id="PS50850"/>
    </source>
</evidence>
<feature type="transmembrane region" description="Helical" evidence="5">
    <location>
        <begin position="137"/>
        <end position="156"/>
    </location>
</feature>
<dbReference type="AlphaFoldDB" id="A0A8T0FBM2"/>
<keyword evidence="8" id="KW-1185">Reference proteome</keyword>
<comment type="subcellular location">
    <subcellularLocation>
        <location evidence="1">Membrane</location>
        <topology evidence="1">Multi-pass membrane protein</topology>
    </subcellularLocation>
</comment>
<dbReference type="EMBL" id="JABXBU010000015">
    <property type="protein sequence ID" value="KAF8787742.1"/>
    <property type="molecule type" value="Genomic_DNA"/>
</dbReference>
<dbReference type="InterPro" id="IPR036259">
    <property type="entry name" value="MFS_trans_sf"/>
</dbReference>
<dbReference type="Pfam" id="PF07690">
    <property type="entry name" value="MFS_1"/>
    <property type="match status" value="1"/>
</dbReference>
<sequence>MVTSNYDLVVYKFKSYCTLEHWDENIGKPPALGYRHVLVLIGFSSLFLITAQRLSLSVAIVVMVNQTEPNLSNGKYFAATTCPENEETKNASWKKREGKFLWDSKEQGLILGIGFFGFSLAAIPVSRLVRTFQARRVTLFGSLLSSVTTLLCPVASEFHVNAMIVVQFIRGIGQGLLFLSLFALMANWFHPNERGLLSTIVISGYSIGSMFAAAISGFICDTPELGWPAVFYVIAEVQPWNDPTTETKHNTESKDTLELDSEYQMDIVTHM</sequence>
<dbReference type="GO" id="GO:0022857">
    <property type="term" value="F:transmembrane transporter activity"/>
    <property type="evidence" value="ECO:0007669"/>
    <property type="project" value="InterPro"/>
</dbReference>
<evidence type="ECO:0000256" key="4">
    <source>
        <dbReference type="ARBA" id="ARBA00023136"/>
    </source>
</evidence>
<evidence type="ECO:0000256" key="1">
    <source>
        <dbReference type="ARBA" id="ARBA00004141"/>
    </source>
</evidence>
<dbReference type="Proteomes" id="UP000807504">
    <property type="component" value="Unassembled WGS sequence"/>
</dbReference>
<reference evidence="7" key="1">
    <citation type="journal article" date="2020" name="bioRxiv">
        <title>Chromosome-level reference genome of the European wasp spider Argiope bruennichi: a resource for studies on range expansion and evolutionary adaptation.</title>
        <authorList>
            <person name="Sheffer M.M."/>
            <person name="Hoppe A."/>
            <person name="Krehenwinkel H."/>
            <person name="Uhl G."/>
            <person name="Kuss A.W."/>
            <person name="Jensen L."/>
            <person name="Jensen C."/>
            <person name="Gillespie R.G."/>
            <person name="Hoff K.J."/>
            <person name="Prost S."/>
        </authorList>
    </citation>
    <scope>NUCLEOTIDE SEQUENCE</scope>
</reference>
<reference evidence="7" key="2">
    <citation type="submission" date="2020-06" db="EMBL/GenBank/DDBJ databases">
        <authorList>
            <person name="Sheffer M."/>
        </authorList>
    </citation>
    <scope>NUCLEOTIDE SEQUENCE</scope>
</reference>
<comment type="caution">
    <text evidence="7">The sequence shown here is derived from an EMBL/GenBank/DDBJ whole genome shotgun (WGS) entry which is preliminary data.</text>
</comment>
<dbReference type="InterPro" id="IPR050382">
    <property type="entry name" value="MFS_Na/Anion_cotransporter"/>
</dbReference>
<dbReference type="PANTHER" id="PTHR11662:SF399">
    <property type="entry name" value="FI19708P1-RELATED"/>
    <property type="match status" value="1"/>
</dbReference>
<protein>
    <submittedName>
        <fullName evidence="7">Sodium-dependent phosphate transport protein 3 like protein</fullName>
    </submittedName>
</protein>
<organism evidence="7 8">
    <name type="scientific">Argiope bruennichi</name>
    <name type="common">Wasp spider</name>
    <name type="synonym">Aranea bruennichi</name>
    <dbReference type="NCBI Taxonomy" id="94029"/>
    <lineage>
        <taxon>Eukaryota</taxon>
        <taxon>Metazoa</taxon>
        <taxon>Ecdysozoa</taxon>
        <taxon>Arthropoda</taxon>
        <taxon>Chelicerata</taxon>
        <taxon>Arachnida</taxon>
        <taxon>Araneae</taxon>
        <taxon>Araneomorphae</taxon>
        <taxon>Entelegynae</taxon>
        <taxon>Araneoidea</taxon>
        <taxon>Araneidae</taxon>
        <taxon>Argiope</taxon>
    </lineage>
</organism>
<accession>A0A8T0FBM2</accession>
<keyword evidence="4 5" id="KW-0472">Membrane</keyword>
<name>A0A8T0FBM2_ARGBR</name>
<dbReference type="PANTHER" id="PTHR11662">
    <property type="entry name" value="SOLUTE CARRIER FAMILY 17"/>
    <property type="match status" value="1"/>
</dbReference>
<evidence type="ECO:0000256" key="3">
    <source>
        <dbReference type="ARBA" id="ARBA00022989"/>
    </source>
</evidence>
<dbReference type="SUPFAM" id="SSF103473">
    <property type="entry name" value="MFS general substrate transporter"/>
    <property type="match status" value="1"/>
</dbReference>
<feature type="transmembrane region" description="Helical" evidence="5">
    <location>
        <begin position="37"/>
        <end position="64"/>
    </location>
</feature>
<feature type="transmembrane region" description="Helical" evidence="5">
    <location>
        <begin position="108"/>
        <end position="125"/>
    </location>
</feature>
<gene>
    <name evidence="7" type="ORF">HNY73_009310</name>
</gene>
<dbReference type="InterPro" id="IPR011701">
    <property type="entry name" value="MFS"/>
</dbReference>
<dbReference type="PROSITE" id="PS50850">
    <property type="entry name" value="MFS"/>
    <property type="match status" value="1"/>
</dbReference>
<evidence type="ECO:0000256" key="5">
    <source>
        <dbReference type="SAM" id="Phobius"/>
    </source>
</evidence>
<evidence type="ECO:0000313" key="8">
    <source>
        <dbReference type="Proteomes" id="UP000807504"/>
    </source>
</evidence>
<keyword evidence="3 5" id="KW-1133">Transmembrane helix</keyword>
<feature type="transmembrane region" description="Helical" evidence="5">
    <location>
        <begin position="162"/>
        <end position="184"/>
    </location>
</feature>
<proteinExistence type="predicted"/>
<keyword evidence="2 5" id="KW-0812">Transmembrane</keyword>
<dbReference type="InterPro" id="IPR020846">
    <property type="entry name" value="MFS_dom"/>
</dbReference>
<feature type="transmembrane region" description="Helical" evidence="5">
    <location>
        <begin position="196"/>
        <end position="219"/>
    </location>
</feature>
<evidence type="ECO:0000313" key="7">
    <source>
        <dbReference type="EMBL" id="KAF8787742.1"/>
    </source>
</evidence>
<dbReference type="GO" id="GO:0016020">
    <property type="term" value="C:membrane"/>
    <property type="evidence" value="ECO:0007669"/>
    <property type="project" value="UniProtKB-SubCell"/>
</dbReference>
<feature type="domain" description="Major facilitator superfamily (MFS) profile" evidence="6">
    <location>
        <begin position="38"/>
        <end position="271"/>
    </location>
</feature>
<dbReference type="Gene3D" id="1.20.1250.20">
    <property type="entry name" value="MFS general substrate transporter like domains"/>
    <property type="match status" value="1"/>
</dbReference>